<dbReference type="GO" id="GO:0043565">
    <property type="term" value="F:sequence-specific DNA binding"/>
    <property type="evidence" value="ECO:0007669"/>
    <property type="project" value="TreeGrafter"/>
</dbReference>
<accession>A0A9N9W6H9</accession>
<evidence type="ECO:0000256" key="1">
    <source>
        <dbReference type="ARBA" id="ARBA00004123"/>
    </source>
</evidence>
<gene>
    <name evidence="11" type="ORF">CRHIZ90672A_00004850</name>
</gene>
<evidence type="ECO:0000256" key="5">
    <source>
        <dbReference type="ARBA" id="ARBA00023125"/>
    </source>
</evidence>
<dbReference type="InterPro" id="IPR052202">
    <property type="entry name" value="Yeast_MetPath_Reg"/>
</dbReference>
<keyword evidence="6" id="KW-0804">Transcription</keyword>
<proteinExistence type="predicted"/>
<comment type="caution">
    <text evidence="11">The sequence shown here is derived from an EMBL/GenBank/DDBJ whole genome shotgun (WGS) entry which is preliminary data.</text>
</comment>
<evidence type="ECO:0000256" key="9">
    <source>
        <dbReference type="SAM" id="Phobius"/>
    </source>
</evidence>
<evidence type="ECO:0000256" key="4">
    <source>
        <dbReference type="ARBA" id="ARBA00023015"/>
    </source>
</evidence>
<evidence type="ECO:0000256" key="3">
    <source>
        <dbReference type="ARBA" id="ARBA00022833"/>
    </source>
</evidence>
<keyword evidence="9" id="KW-0472">Membrane</keyword>
<name>A0A9N9W6H9_9HYPO</name>
<keyword evidence="4" id="KW-0805">Transcription regulation</keyword>
<keyword evidence="12" id="KW-1185">Reference proteome</keyword>
<dbReference type="InterPro" id="IPR036864">
    <property type="entry name" value="Zn2-C6_fun-type_DNA-bd_sf"/>
</dbReference>
<dbReference type="OrthoDB" id="9970124at2759"/>
<dbReference type="PANTHER" id="PTHR47782:SF12">
    <property type="entry name" value="ZN(II)2CYS6 TRANSCRIPTION FACTOR (EUROFUNG)"/>
    <property type="match status" value="1"/>
</dbReference>
<reference evidence="11" key="1">
    <citation type="submission" date="2021-10" db="EMBL/GenBank/DDBJ databases">
        <authorList>
            <person name="Piombo E."/>
        </authorList>
    </citation>
    <scope>NUCLEOTIDE SEQUENCE</scope>
</reference>
<dbReference type="AlphaFoldDB" id="A0A9N9W6H9"/>
<dbReference type="PROSITE" id="PS00463">
    <property type="entry name" value="ZN2_CY6_FUNGAL_1"/>
    <property type="match status" value="1"/>
</dbReference>
<sequence length="681" mass="76341">MEMASVRKQAHSRAKACLRCHRRKQRCVGFPACNNCRAANLPCSRDSTPNMRRLAGLSKEDLLKKVEALEEQLAATETGRQGQGWGEPSLARRQSTFSAESDRDVPQSRSTDTPSDPRIDGDREFPSALSPPSPGPGSLCPSLEIAEAPRHLGYQAQDTPDERSRSSIHLTEREGLPLLETYLESLHRRIPFCDYTGLLTTLKPQPSLPAFGIGLYRLYMACTIGATIKALTGSARSLNPDRYLQRALKLKESLDEGDLIEQTEAVFWMVLYKLRFSFSSSVWYLIGLAVRTAVDADLHREYHYQELSPLEAERRRRLFWSVYTIERNICWSLQRPFSLSDQDIDAQMPSIHNIFECINACGGQHEQCPHLGCDDGPTRPLDLRVFIASIELARFKSKSHSELFRVDQPIAHSQHLPALLQKIHEFEASLPECNGQDREFLQLHVQNAIRVLIEPYLYKMDPSDPMLQTCLDACGGLCQIFKRMRQGRELGYSFTMVNSVFVAGTTICFIVFRNPNLWTPATANNLRACSSTLFAAAERNNSLKKYCDVLETIIETVMDHVAEATSPHVTADDAATSSLKGASTQAAFDKLKRTFKEMKFEFPSHSYPRYAVGSTNVQMGALASPRSAVEHSEELLSRETPGIMQWTSPGMMNEAQDVASMGFLFYGEGLGQPGFDHILMP</sequence>
<evidence type="ECO:0000313" key="12">
    <source>
        <dbReference type="Proteomes" id="UP000696573"/>
    </source>
</evidence>
<comment type="subcellular location">
    <subcellularLocation>
        <location evidence="1">Nucleus</location>
    </subcellularLocation>
</comment>
<keyword evidence="3" id="KW-0862">Zinc</keyword>
<dbReference type="GO" id="GO:0000981">
    <property type="term" value="F:DNA-binding transcription factor activity, RNA polymerase II-specific"/>
    <property type="evidence" value="ECO:0007669"/>
    <property type="project" value="InterPro"/>
</dbReference>
<dbReference type="InterPro" id="IPR007219">
    <property type="entry name" value="XnlR_reg_dom"/>
</dbReference>
<dbReference type="GO" id="GO:0005634">
    <property type="term" value="C:nucleus"/>
    <property type="evidence" value="ECO:0007669"/>
    <property type="project" value="UniProtKB-SubCell"/>
</dbReference>
<dbReference type="SUPFAM" id="SSF57701">
    <property type="entry name" value="Zn2/Cys6 DNA-binding domain"/>
    <property type="match status" value="1"/>
</dbReference>
<dbReference type="GO" id="GO:0008270">
    <property type="term" value="F:zinc ion binding"/>
    <property type="evidence" value="ECO:0007669"/>
    <property type="project" value="InterPro"/>
</dbReference>
<protein>
    <recommendedName>
        <fullName evidence="10">Zn(2)-C6 fungal-type domain-containing protein</fullName>
    </recommendedName>
</protein>
<dbReference type="GO" id="GO:0006351">
    <property type="term" value="P:DNA-templated transcription"/>
    <property type="evidence" value="ECO:0007669"/>
    <property type="project" value="InterPro"/>
</dbReference>
<dbReference type="CDD" id="cd12148">
    <property type="entry name" value="fungal_TF_MHR"/>
    <property type="match status" value="1"/>
</dbReference>
<evidence type="ECO:0000259" key="10">
    <source>
        <dbReference type="PROSITE" id="PS00463"/>
    </source>
</evidence>
<keyword evidence="5" id="KW-0238">DNA-binding</keyword>
<feature type="domain" description="Zn(2)-C6 fungal-type" evidence="10">
    <location>
        <begin position="16"/>
        <end position="43"/>
    </location>
</feature>
<feature type="compositionally biased region" description="Basic and acidic residues" evidence="8">
    <location>
        <begin position="115"/>
        <end position="125"/>
    </location>
</feature>
<feature type="region of interest" description="Disordered" evidence="8">
    <location>
        <begin position="74"/>
        <end position="142"/>
    </location>
</feature>
<dbReference type="Gene3D" id="4.10.240.10">
    <property type="entry name" value="Zn(2)-C6 fungal-type DNA-binding domain"/>
    <property type="match status" value="1"/>
</dbReference>
<dbReference type="GO" id="GO:0045944">
    <property type="term" value="P:positive regulation of transcription by RNA polymerase II"/>
    <property type="evidence" value="ECO:0007669"/>
    <property type="project" value="TreeGrafter"/>
</dbReference>
<dbReference type="SMART" id="SM00906">
    <property type="entry name" value="Fungal_trans"/>
    <property type="match status" value="1"/>
</dbReference>
<organism evidence="11 12">
    <name type="scientific">Clonostachys rhizophaga</name>
    <dbReference type="NCBI Taxonomy" id="160324"/>
    <lineage>
        <taxon>Eukaryota</taxon>
        <taxon>Fungi</taxon>
        <taxon>Dikarya</taxon>
        <taxon>Ascomycota</taxon>
        <taxon>Pezizomycotina</taxon>
        <taxon>Sordariomycetes</taxon>
        <taxon>Hypocreomycetidae</taxon>
        <taxon>Hypocreales</taxon>
        <taxon>Bionectriaceae</taxon>
        <taxon>Clonostachys</taxon>
    </lineage>
</organism>
<keyword evidence="9" id="KW-0812">Transmembrane</keyword>
<evidence type="ECO:0000256" key="2">
    <source>
        <dbReference type="ARBA" id="ARBA00022723"/>
    </source>
</evidence>
<evidence type="ECO:0000256" key="8">
    <source>
        <dbReference type="SAM" id="MobiDB-lite"/>
    </source>
</evidence>
<evidence type="ECO:0000313" key="11">
    <source>
        <dbReference type="EMBL" id="CAH0042857.1"/>
    </source>
</evidence>
<dbReference type="InterPro" id="IPR001138">
    <property type="entry name" value="Zn2Cys6_DnaBD"/>
</dbReference>
<dbReference type="SMART" id="SM00066">
    <property type="entry name" value="GAL4"/>
    <property type="match status" value="1"/>
</dbReference>
<evidence type="ECO:0000256" key="7">
    <source>
        <dbReference type="ARBA" id="ARBA00023242"/>
    </source>
</evidence>
<keyword evidence="9" id="KW-1133">Transmembrane helix</keyword>
<keyword evidence="7" id="KW-0539">Nucleus</keyword>
<evidence type="ECO:0000256" key="6">
    <source>
        <dbReference type="ARBA" id="ARBA00023163"/>
    </source>
</evidence>
<dbReference type="CDD" id="cd00067">
    <property type="entry name" value="GAL4"/>
    <property type="match status" value="1"/>
</dbReference>
<feature type="transmembrane region" description="Helical" evidence="9">
    <location>
        <begin position="490"/>
        <end position="512"/>
    </location>
</feature>
<dbReference type="EMBL" id="CABFNQ020000768">
    <property type="protein sequence ID" value="CAH0042857.1"/>
    <property type="molecule type" value="Genomic_DNA"/>
</dbReference>
<keyword evidence="2" id="KW-0479">Metal-binding</keyword>
<dbReference type="PANTHER" id="PTHR47782">
    <property type="entry name" value="ZN(II)2CYS6 TRANSCRIPTION FACTOR (EUROFUNG)-RELATED"/>
    <property type="match status" value="1"/>
</dbReference>
<dbReference type="Pfam" id="PF04082">
    <property type="entry name" value="Fungal_trans"/>
    <property type="match status" value="1"/>
</dbReference>
<dbReference type="Proteomes" id="UP000696573">
    <property type="component" value="Unassembled WGS sequence"/>
</dbReference>